<reference evidence="2 3" key="1">
    <citation type="submission" date="2018-06" db="EMBL/GenBank/DDBJ databases">
        <title>Flavobacterium tibetense sp. nov., isolated from a wetland YonghuCo on Tibetan Plateau.</title>
        <authorList>
            <person name="Xing P."/>
            <person name="Phurbu D."/>
            <person name="Lu H."/>
        </authorList>
    </citation>
    <scope>NUCLEOTIDE SEQUENCE [LARGE SCALE GENOMIC DNA]</scope>
    <source>
        <strain evidence="2 3">YH5</strain>
    </source>
</reference>
<feature type="transmembrane region" description="Helical" evidence="1">
    <location>
        <begin position="12"/>
        <end position="33"/>
    </location>
</feature>
<organism evidence="2 3">
    <name type="scientific">Flavobacterium tibetense</name>
    <dbReference type="NCBI Taxonomy" id="2233533"/>
    <lineage>
        <taxon>Bacteria</taxon>
        <taxon>Pseudomonadati</taxon>
        <taxon>Bacteroidota</taxon>
        <taxon>Flavobacteriia</taxon>
        <taxon>Flavobacteriales</taxon>
        <taxon>Flavobacteriaceae</taxon>
        <taxon>Flavobacterium</taxon>
    </lineage>
</organism>
<protein>
    <recommendedName>
        <fullName evidence="4">Lipoprotein</fullName>
    </recommendedName>
</protein>
<sequence length="167" mass="19654">MKYYINQMNYKNIQTVISTLKIVIYYCSFFILISCSSTIEFSFSNEEIKDDIQEDLSMNLHQGKVFFLFENSMNDVKVSILSHKFGVYNTILNEVIKKSNKSDFSKIVGVFNGRDYLLLKINNITVELPVNTNYNYRFVFIKRCPKNKRKFIITFTNEISQEVLSQI</sequence>
<evidence type="ECO:0008006" key="4">
    <source>
        <dbReference type="Google" id="ProtNLM"/>
    </source>
</evidence>
<accession>A0A365NZE4</accession>
<gene>
    <name evidence="2" type="ORF">DPN68_11235</name>
</gene>
<dbReference type="AlphaFoldDB" id="A0A365NZE4"/>
<proteinExistence type="predicted"/>
<keyword evidence="3" id="KW-1185">Reference proteome</keyword>
<evidence type="ECO:0000313" key="3">
    <source>
        <dbReference type="Proteomes" id="UP000253319"/>
    </source>
</evidence>
<dbReference type="PROSITE" id="PS51257">
    <property type="entry name" value="PROKAR_LIPOPROTEIN"/>
    <property type="match status" value="1"/>
</dbReference>
<evidence type="ECO:0000313" key="2">
    <source>
        <dbReference type="EMBL" id="RBA27636.1"/>
    </source>
</evidence>
<comment type="caution">
    <text evidence="2">The sequence shown here is derived from an EMBL/GenBank/DDBJ whole genome shotgun (WGS) entry which is preliminary data.</text>
</comment>
<dbReference type="EMBL" id="QLST01000015">
    <property type="protein sequence ID" value="RBA27636.1"/>
    <property type="molecule type" value="Genomic_DNA"/>
</dbReference>
<keyword evidence="1" id="KW-0812">Transmembrane</keyword>
<name>A0A365NZE4_9FLAO</name>
<keyword evidence="1" id="KW-0472">Membrane</keyword>
<dbReference type="RefSeq" id="WP_113989743.1">
    <property type="nucleotide sequence ID" value="NZ_QLST01000015.1"/>
</dbReference>
<evidence type="ECO:0000256" key="1">
    <source>
        <dbReference type="SAM" id="Phobius"/>
    </source>
</evidence>
<dbReference type="Proteomes" id="UP000253319">
    <property type="component" value="Unassembled WGS sequence"/>
</dbReference>
<keyword evidence="1" id="KW-1133">Transmembrane helix</keyword>